<dbReference type="SMART" id="SM00479">
    <property type="entry name" value="EXOIII"/>
    <property type="match status" value="1"/>
</dbReference>
<comment type="subunit">
    <text evidence="2">DNA polymerase III contains a core (composed of alpha, epsilon and theta chains) that associates with a tau subunit. This core dimerizes to form the POLIII' complex. PolIII' associates with the gamma complex (composed of gamma, delta, delta', psi and chi chains) and with the beta chain to form the complete DNA polymerase III complex.</text>
</comment>
<organism evidence="4 5">
    <name type="scientific">Deferribacter autotrophicus</name>
    <dbReference type="NCBI Taxonomy" id="500465"/>
    <lineage>
        <taxon>Bacteria</taxon>
        <taxon>Pseudomonadati</taxon>
        <taxon>Deferribacterota</taxon>
        <taxon>Deferribacteres</taxon>
        <taxon>Deferribacterales</taxon>
        <taxon>Deferribacteraceae</taxon>
        <taxon>Deferribacter</taxon>
    </lineage>
</organism>
<keyword evidence="4" id="KW-0540">Nuclease</keyword>
<dbReference type="OrthoDB" id="5497329at2"/>
<evidence type="ECO:0000259" key="3">
    <source>
        <dbReference type="SMART" id="SM00479"/>
    </source>
</evidence>
<dbReference type="SUPFAM" id="SSF53098">
    <property type="entry name" value="Ribonuclease H-like"/>
    <property type="match status" value="1"/>
</dbReference>
<comment type="function">
    <text evidence="1">DNA polymerase III is a complex, multichain enzyme responsible for most of the replicative synthesis in bacteria. The epsilon subunit contain the editing function and is a proofreading 3'-5' exonuclease.</text>
</comment>
<dbReference type="InterPro" id="IPR013520">
    <property type="entry name" value="Ribonucl_H"/>
</dbReference>
<dbReference type="GO" id="GO:0003677">
    <property type="term" value="F:DNA binding"/>
    <property type="evidence" value="ECO:0007669"/>
    <property type="project" value="InterPro"/>
</dbReference>
<dbReference type="RefSeq" id="WP_149266348.1">
    <property type="nucleotide sequence ID" value="NZ_VFJB01000005.1"/>
</dbReference>
<dbReference type="FunFam" id="3.30.420.10:FF:000045">
    <property type="entry name" value="3'-5' exonuclease DinG"/>
    <property type="match status" value="1"/>
</dbReference>
<dbReference type="InterPro" id="IPR036397">
    <property type="entry name" value="RNaseH_sf"/>
</dbReference>
<comment type="caution">
    <text evidence="4">The sequence shown here is derived from an EMBL/GenBank/DDBJ whole genome shotgun (WGS) entry which is preliminary data.</text>
</comment>
<dbReference type="NCBIfam" id="TIGR00573">
    <property type="entry name" value="dnaq"/>
    <property type="match status" value="1"/>
</dbReference>
<dbReference type="AlphaFoldDB" id="A0A5A8F7D5"/>
<feature type="domain" description="Exonuclease" evidence="3">
    <location>
        <begin position="45"/>
        <end position="212"/>
    </location>
</feature>
<evidence type="ECO:0000256" key="2">
    <source>
        <dbReference type="ARBA" id="ARBA00026073"/>
    </source>
</evidence>
<dbReference type="PANTHER" id="PTHR30231">
    <property type="entry name" value="DNA POLYMERASE III SUBUNIT EPSILON"/>
    <property type="match status" value="1"/>
</dbReference>
<keyword evidence="4" id="KW-0269">Exonuclease</keyword>
<gene>
    <name evidence="4" type="ORF">FHQ18_06430</name>
</gene>
<dbReference type="PANTHER" id="PTHR30231:SF41">
    <property type="entry name" value="DNA POLYMERASE III SUBUNIT EPSILON"/>
    <property type="match status" value="1"/>
</dbReference>
<reference evidence="4 5" key="1">
    <citation type="submission" date="2019-06" db="EMBL/GenBank/DDBJ databases">
        <title>Genomic insights into carbon and energy metabolism of Deferribacter autotrophicus revealed new metabolic traits in the phylum Deferribacteres.</title>
        <authorList>
            <person name="Slobodkin A.I."/>
            <person name="Slobodkina G.B."/>
            <person name="Allioux M."/>
            <person name="Alain K."/>
            <person name="Jebbar M."/>
            <person name="Shadrin V."/>
            <person name="Kublanov I.V."/>
            <person name="Toshchakov S.V."/>
            <person name="Bonch-Osmolovskaya E.A."/>
        </authorList>
    </citation>
    <scope>NUCLEOTIDE SEQUENCE [LARGE SCALE GENOMIC DNA]</scope>
    <source>
        <strain evidence="4 5">SL50</strain>
    </source>
</reference>
<dbReference type="GO" id="GO:0003887">
    <property type="term" value="F:DNA-directed DNA polymerase activity"/>
    <property type="evidence" value="ECO:0007669"/>
    <property type="project" value="InterPro"/>
</dbReference>
<keyword evidence="4" id="KW-0378">Hydrolase</keyword>
<dbReference type="GO" id="GO:0045004">
    <property type="term" value="P:DNA replication proofreading"/>
    <property type="evidence" value="ECO:0007669"/>
    <property type="project" value="TreeGrafter"/>
</dbReference>
<evidence type="ECO:0000256" key="1">
    <source>
        <dbReference type="ARBA" id="ARBA00025483"/>
    </source>
</evidence>
<name>A0A5A8F7D5_9BACT</name>
<sequence>MIGRLFKIIKNKKQTFVDPLSGYINNLVSSINNDEIFKKDIHEATFCVIDTETTGLEIKTAKLINVAAVKVVDFKIKDFYNVFINPEMDIPEDSIQWHGITNEMVKDKPIIAEVLPEFLKFISDSVIVGHHVNFDLKMINKELQEAFNAEIKNIWIDTMLLFSKNILNRDELVSLDYLLRLYNVKCQGRHTALGDALATAEVFNKLVIKIKHKFQTVGDLYQSQFKVLSNQ</sequence>
<dbReference type="Proteomes" id="UP000322876">
    <property type="component" value="Unassembled WGS sequence"/>
</dbReference>
<dbReference type="EMBL" id="VFJB01000005">
    <property type="protein sequence ID" value="KAA0258027.1"/>
    <property type="molecule type" value="Genomic_DNA"/>
</dbReference>
<protein>
    <submittedName>
        <fullName evidence="4">3'-5' exonuclease</fullName>
    </submittedName>
</protein>
<dbReference type="Pfam" id="PF00929">
    <property type="entry name" value="RNase_T"/>
    <property type="match status" value="1"/>
</dbReference>
<dbReference type="InterPro" id="IPR006054">
    <property type="entry name" value="DnaQ"/>
</dbReference>
<accession>A0A5A8F7D5</accession>
<evidence type="ECO:0000313" key="5">
    <source>
        <dbReference type="Proteomes" id="UP000322876"/>
    </source>
</evidence>
<keyword evidence="5" id="KW-1185">Reference proteome</keyword>
<proteinExistence type="predicted"/>
<dbReference type="CDD" id="cd06127">
    <property type="entry name" value="DEDDh"/>
    <property type="match status" value="1"/>
</dbReference>
<dbReference type="GO" id="GO:0005829">
    <property type="term" value="C:cytosol"/>
    <property type="evidence" value="ECO:0007669"/>
    <property type="project" value="TreeGrafter"/>
</dbReference>
<evidence type="ECO:0000313" key="4">
    <source>
        <dbReference type="EMBL" id="KAA0258027.1"/>
    </source>
</evidence>
<dbReference type="Gene3D" id="3.30.420.10">
    <property type="entry name" value="Ribonuclease H-like superfamily/Ribonuclease H"/>
    <property type="match status" value="1"/>
</dbReference>
<dbReference type="GO" id="GO:0008408">
    <property type="term" value="F:3'-5' exonuclease activity"/>
    <property type="evidence" value="ECO:0007669"/>
    <property type="project" value="TreeGrafter"/>
</dbReference>
<dbReference type="InterPro" id="IPR012337">
    <property type="entry name" value="RNaseH-like_sf"/>
</dbReference>